<dbReference type="EMBL" id="JBEPMJ010000010">
    <property type="protein sequence ID" value="MET3750384.1"/>
    <property type="molecule type" value="Genomic_DNA"/>
</dbReference>
<organism evidence="3 4">
    <name type="scientific">Blautia caecimuris</name>
    <dbReference type="NCBI Taxonomy" id="1796615"/>
    <lineage>
        <taxon>Bacteria</taxon>
        <taxon>Bacillati</taxon>
        <taxon>Bacillota</taxon>
        <taxon>Clostridia</taxon>
        <taxon>Lachnospirales</taxon>
        <taxon>Lachnospiraceae</taxon>
        <taxon>Blautia</taxon>
    </lineage>
</organism>
<keyword evidence="4" id="KW-1185">Reference proteome</keyword>
<reference evidence="3 4" key="1">
    <citation type="submission" date="2024-06" db="EMBL/GenBank/DDBJ databases">
        <title>Genomic Encyclopedia of Type Strains, Phase IV (KMG-IV): sequencing the most valuable type-strain genomes for metagenomic binning, comparative biology and taxonomic classification.</title>
        <authorList>
            <person name="Goeker M."/>
        </authorList>
    </citation>
    <scope>NUCLEOTIDE SEQUENCE [LARGE SCALE GENOMIC DNA]</scope>
    <source>
        <strain evidence="3 4">DSM 29492</strain>
    </source>
</reference>
<dbReference type="Pfam" id="PF12654">
    <property type="entry name" value="DUF3786"/>
    <property type="match status" value="1"/>
</dbReference>
<name>A0ABV2M1P9_9FIRM</name>
<evidence type="ECO:0000256" key="1">
    <source>
        <dbReference type="SAM" id="MobiDB-lite"/>
    </source>
</evidence>
<evidence type="ECO:0000313" key="3">
    <source>
        <dbReference type="EMBL" id="MET3750384.1"/>
    </source>
</evidence>
<feature type="region of interest" description="Disordered" evidence="1">
    <location>
        <begin position="1"/>
        <end position="25"/>
    </location>
</feature>
<dbReference type="Proteomes" id="UP001549106">
    <property type="component" value="Unassembled WGS sequence"/>
</dbReference>
<proteinExistence type="predicted"/>
<evidence type="ECO:0000313" key="4">
    <source>
        <dbReference type="Proteomes" id="UP001549106"/>
    </source>
</evidence>
<dbReference type="RefSeq" id="WP_257464546.1">
    <property type="nucleotide sequence ID" value="NZ_JANJZT010000010.1"/>
</dbReference>
<feature type="domain" description="DUF3786" evidence="2">
    <location>
        <begin position="46"/>
        <end position="225"/>
    </location>
</feature>
<accession>A0ABV2M1P9</accession>
<evidence type="ECO:0000259" key="2">
    <source>
        <dbReference type="Pfam" id="PF12654"/>
    </source>
</evidence>
<feature type="compositionally biased region" description="Polar residues" evidence="1">
    <location>
        <begin position="1"/>
        <end position="15"/>
    </location>
</feature>
<protein>
    <recommendedName>
        <fullName evidence="2">DUF3786 domain-containing protein</fullName>
    </recommendedName>
</protein>
<comment type="caution">
    <text evidence="3">The sequence shown here is derived from an EMBL/GenBank/DDBJ whole genome shotgun (WGS) entry which is preliminary data.</text>
</comment>
<gene>
    <name evidence="3" type="ORF">ABID24_001633</name>
</gene>
<sequence length="236" mass="27201">MSSDLNEVKSVSLSEEGSVGDRLGYEKDSKERMPWEHYLEEFRKADPKEISSRLSIPYDEAEKSFELPFLGSVYYISWPDFHVTHKEDKKGFYPLEEMVYARILTIRFLLGGMKSHGTGKMKTYREMPWGEVYLRQFDGRCIKRLAFSYGNRLKAFKAVMEHIQAVPVNHGDLAYEIEIYPDYQVQMILWEGDDEFPPSSQILFSDNFPVSFQAEDMAVMGDVIIGALKAFGKVTG</sequence>
<dbReference type="InterPro" id="IPR024264">
    <property type="entry name" value="DUF3786"/>
</dbReference>